<proteinExistence type="predicted"/>
<reference evidence="1" key="2">
    <citation type="submission" date="2018-03" db="EMBL/GenBank/DDBJ databases">
        <title>The Triticum urartu genome reveals the dynamic nature of wheat genome evolution.</title>
        <authorList>
            <person name="Ling H."/>
            <person name="Ma B."/>
            <person name="Shi X."/>
            <person name="Liu H."/>
            <person name="Dong L."/>
            <person name="Sun H."/>
            <person name="Cao Y."/>
            <person name="Gao Q."/>
            <person name="Zheng S."/>
            <person name="Li Y."/>
            <person name="Yu Y."/>
            <person name="Du H."/>
            <person name="Qi M."/>
            <person name="Li Y."/>
            <person name="Yu H."/>
            <person name="Cui Y."/>
            <person name="Wang N."/>
            <person name="Chen C."/>
            <person name="Wu H."/>
            <person name="Zhao Y."/>
            <person name="Zhang J."/>
            <person name="Li Y."/>
            <person name="Zhou W."/>
            <person name="Zhang B."/>
            <person name="Hu W."/>
            <person name="Eijk M."/>
            <person name="Tang J."/>
            <person name="Witsenboer H."/>
            <person name="Zhao S."/>
            <person name="Li Z."/>
            <person name="Zhang A."/>
            <person name="Wang D."/>
            <person name="Liang C."/>
        </authorList>
    </citation>
    <scope>NUCLEOTIDE SEQUENCE [LARGE SCALE GENOMIC DNA]</scope>
    <source>
        <strain evidence="1">cv. G1812</strain>
    </source>
</reference>
<dbReference type="EnsemblPlants" id="TuG1812G0600002501.01.T01">
    <property type="protein sequence ID" value="TuG1812G0600002501.01.T01"/>
    <property type="gene ID" value="TuG1812G0600002501.01"/>
</dbReference>
<sequence length="163" mass="18199">MEYGSTSSSSLVLTKISPKKIPWVSLPPLPKPTYDNCRTFNRITPSAPRCTQAASLGRHRPPHCHLPALTPPALTKAPMKPAPPRIRPISVDPSVLIFIHHKCSDGTSSKPVVRFQMSTSTVITGRLVQDTSIQLIEFNLYFTIPSEFNLNQFRFLHVLVQRS</sequence>
<name>A0A8R7QTZ2_TRIUA</name>
<reference evidence="2" key="1">
    <citation type="journal article" date="2013" name="Nature">
        <title>Draft genome of the wheat A-genome progenitor Triticum urartu.</title>
        <authorList>
            <person name="Ling H.Q."/>
            <person name="Zhao S."/>
            <person name="Liu D."/>
            <person name="Wang J."/>
            <person name="Sun H."/>
            <person name="Zhang C."/>
            <person name="Fan H."/>
            <person name="Li D."/>
            <person name="Dong L."/>
            <person name="Tao Y."/>
            <person name="Gao C."/>
            <person name="Wu H."/>
            <person name="Li Y."/>
            <person name="Cui Y."/>
            <person name="Guo X."/>
            <person name="Zheng S."/>
            <person name="Wang B."/>
            <person name="Yu K."/>
            <person name="Liang Q."/>
            <person name="Yang W."/>
            <person name="Lou X."/>
            <person name="Chen J."/>
            <person name="Feng M."/>
            <person name="Jian J."/>
            <person name="Zhang X."/>
            <person name="Luo G."/>
            <person name="Jiang Y."/>
            <person name="Liu J."/>
            <person name="Wang Z."/>
            <person name="Sha Y."/>
            <person name="Zhang B."/>
            <person name="Wu H."/>
            <person name="Tang D."/>
            <person name="Shen Q."/>
            <person name="Xue P."/>
            <person name="Zou S."/>
            <person name="Wang X."/>
            <person name="Liu X."/>
            <person name="Wang F."/>
            <person name="Yang Y."/>
            <person name="An X."/>
            <person name="Dong Z."/>
            <person name="Zhang K."/>
            <person name="Zhang X."/>
            <person name="Luo M.C."/>
            <person name="Dvorak J."/>
            <person name="Tong Y."/>
            <person name="Wang J."/>
            <person name="Yang H."/>
            <person name="Li Z."/>
            <person name="Wang D."/>
            <person name="Zhang A."/>
            <person name="Wang J."/>
        </authorList>
    </citation>
    <scope>NUCLEOTIDE SEQUENCE</scope>
    <source>
        <strain evidence="2">cv. G1812</strain>
    </source>
</reference>
<evidence type="ECO:0000313" key="2">
    <source>
        <dbReference type="Proteomes" id="UP000015106"/>
    </source>
</evidence>
<organism evidence="1 2">
    <name type="scientific">Triticum urartu</name>
    <name type="common">Red wild einkorn</name>
    <name type="synonym">Crithodium urartu</name>
    <dbReference type="NCBI Taxonomy" id="4572"/>
    <lineage>
        <taxon>Eukaryota</taxon>
        <taxon>Viridiplantae</taxon>
        <taxon>Streptophyta</taxon>
        <taxon>Embryophyta</taxon>
        <taxon>Tracheophyta</taxon>
        <taxon>Spermatophyta</taxon>
        <taxon>Magnoliopsida</taxon>
        <taxon>Liliopsida</taxon>
        <taxon>Poales</taxon>
        <taxon>Poaceae</taxon>
        <taxon>BOP clade</taxon>
        <taxon>Pooideae</taxon>
        <taxon>Triticodae</taxon>
        <taxon>Triticeae</taxon>
        <taxon>Triticinae</taxon>
        <taxon>Triticum</taxon>
    </lineage>
</organism>
<protein>
    <submittedName>
        <fullName evidence="1">Uncharacterized protein</fullName>
    </submittedName>
</protein>
<accession>A0A8R7QTZ2</accession>
<keyword evidence="2" id="KW-1185">Reference proteome</keyword>
<dbReference type="Gramene" id="TuG1812G0600002501.01.T01">
    <property type="protein sequence ID" value="TuG1812G0600002501.01.T01"/>
    <property type="gene ID" value="TuG1812G0600002501.01"/>
</dbReference>
<evidence type="ECO:0000313" key="1">
    <source>
        <dbReference type="EnsemblPlants" id="TuG1812G0600002501.01.T01"/>
    </source>
</evidence>
<reference evidence="1" key="3">
    <citation type="submission" date="2022-06" db="UniProtKB">
        <authorList>
            <consortium name="EnsemblPlants"/>
        </authorList>
    </citation>
    <scope>IDENTIFICATION</scope>
</reference>
<dbReference type="Proteomes" id="UP000015106">
    <property type="component" value="Chromosome 6"/>
</dbReference>
<dbReference type="AlphaFoldDB" id="A0A8R7QTZ2"/>